<evidence type="ECO:0000256" key="1">
    <source>
        <dbReference type="SAM" id="MobiDB-lite"/>
    </source>
</evidence>
<feature type="region of interest" description="Disordered" evidence="1">
    <location>
        <begin position="1"/>
        <end position="59"/>
    </location>
</feature>
<reference evidence="2" key="1">
    <citation type="submission" date="2020-02" db="EMBL/GenBank/DDBJ databases">
        <authorList>
            <person name="Meier V. D."/>
        </authorList>
    </citation>
    <scope>NUCLEOTIDE SEQUENCE</scope>
    <source>
        <strain evidence="2">AVDCRST_MAG19</strain>
    </source>
</reference>
<accession>A0A6J4V4I4</accession>
<proteinExistence type="predicted"/>
<feature type="compositionally biased region" description="Low complexity" evidence="1">
    <location>
        <begin position="38"/>
        <end position="52"/>
    </location>
</feature>
<feature type="region of interest" description="Disordered" evidence="1">
    <location>
        <begin position="73"/>
        <end position="208"/>
    </location>
</feature>
<organism evidence="2">
    <name type="scientific">uncultured Thermomicrobiales bacterium</name>
    <dbReference type="NCBI Taxonomy" id="1645740"/>
    <lineage>
        <taxon>Bacteria</taxon>
        <taxon>Pseudomonadati</taxon>
        <taxon>Thermomicrobiota</taxon>
        <taxon>Thermomicrobia</taxon>
        <taxon>Thermomicrobiales</taxon>
        <taxon>environmental samples</taxon>
    </lineage>
</organism>
<name>A0A6J4V4I4_9BACT</name>
<feature type="compositionally biased region" description="Gly residues" evidence="1">
    <location>
        <begin position="18"/>
        <end position="31"/>
    </location>
</feature>
<dbReference type="EMBL" id="CADCWL010000125">
    <property type="protein sequence ID" value="CAA9568801.1"/>
    <property type="molecule type" value="Genomic_DNA"/>
</dbReference>
<feature type="compositionally biased region" description="Basic and acidic residues" evidence="1">
    <location>
        <begin position="1"/>
        <end position="13"/>
    </location>
</feature>
<gene>
    <name evidence="2" type="ORF">AVDCRST_MAG19-2556</name>
</gene>
<feature type="compositionally biased region" description="Gly residues" evidence="1">
    <location>
        <begin position="149"/>
        <end position="161"/>
    </location>
</feature>
<protein>
    <submittedName>
        <fullName evidence="2">Uncharacterized protein</fullName>
    </submittedName>
</protein>
<feature type="compositionally biased region" description="Gly residues" evidence="1">
    <location>
        <begin position="79"/>
        <end position="91"/>
    </location>
</feature>
<sequence>DGFRRAGAVDRRSLSLPGGAGDRSGAGGGSAPLGRLSAGVAPADPAAPAGVGCDRGVGAGADRAARGVHVLAALEPQRAGGGEPARGGGAPRRGRGAGRRRRRRVRGRRRVPLRGGSGPADRDRAGSAYGPLRGLLDSQRPGSPRVPLAGGGPLRRGGIAGAGAAEGDRRCLQLRGSRRHRPRRLQERGRLVPAVRGPLRDGTAGSGL</sequence>
<dbReference type="AlphaFoldDB" id="A0A6J4V4I4"/>
<evidence type="ECO:0000313" key="2">
    <source>
        <dbReference type="EMBL" id="CAA9568801.1"/>
    </source>
</evidence>
<feature type="non-terminal residue" evidence="2">
    <location>
        <position position="1"/>
    </location>
</feature>
<feature type="compositionally biased region" description="Basic residues" evidence="1">
    <location>
        <begin position="92"/>
        <end position="112"/>
    </location>
</feature>
<feature type="non-terminal residue" evidence="2">
    <location>
        <position position="208"/>
    </location>
</feature>